<evidence type="ECO:0000259" key="5">
    <source>
        <dbReference type="PROSITE" id="PS50011"/>
    </source>
</evidence>
<sequence>MELTLPYIMGPYYIYQKISKGGFGSVYKASSDRYPDCDFAIKFQSMKEKSSREAYQSEVEALCNLPHPNIIFMYDYGVFDDFGYIVMEYCEMSLYDKLIEIKKMATLNLFLGSKTPYQNFSPNQRDNSPNNYYLESNNKEKNRAEAYRCFNQKKEAMMTSIIPPQKIVNNEISSCGNGLLSVEYGMQIFSQISSALYFIHSKGFVHRDIKPANILINKYGKIKLADFGLAKKVEAGSTIIGCAGTLDYCAPEIIPGKEYDPYSADVWAAGIVFYQCLNGPTLPWVEEGHFDIKDLVGYGFIEFKQRDVPRPVTQIIKSMLAMKPEKRVTSRDMFLNFSLNDTISGYPSHSGGEISLSSSSMTHSGNIKPIKSSGLFHSVCALIDLKKHVSKSLMIRHDA</sequence>
<dbReference type="GO" id="GO:0005829">
    <property type="term" value="C:cytosol"/>
    <property type="evidence" value="ECO:0007669"/>
    <property type="project" value="TreeGrafter"/>
</dbReference>
<evidence type="ECO:0000256" key="1">
    <source>
        <dbReference type="ARBA" id="ARBA00022679"/>
    </source>
</evidence>
<organism evidence="6 7">
    <name type="scientific">Tritrichomonas foetus</name>
    <dbReference type="NCBI Taxonomy" id="1144522"/>
    <lineage>
        <taxon>Eukaryota</taxon>
        <taxon>Metamonada</taxon>
        <taxon>Parabasalia</taxon>
        <taxon>Tritrichomonadida</taxon>
        <taxon>Tritrichomonadidae</taxon>
        <taxon>Tritrichomonas</taxon>
    </lineage>
</organism>
<dbReference type="PANTHER" id="PTHR24348">
    <property type="entry name" value="SERINE/THREONINE-PROTEIN KINASE UNC-51-RELATED"/>
    <property type="match status" value="1"/>
</dbReference>
<reference evidence="6" key="1">
    <citation type="submission" date="2016-10" db="EMBL/GenBank/DDBJ databases">
        <authorList>
            <person name="Benchimol M."/>
            <person name="Almeida L.G."/>
            <person name="Vasconcelos A.T."/>
            <person name="Perreira-Neves A."/>
            <person name="Rosa I.A."/>
            <person name="Tasca T."/>
            <person name="Bogo M.R."/>
            <person name="de Souza W."/>
        </authorList>
    </citation>
    <scope>NUCLEOTIDE SEQUENCE [LARGE SCALE GENOMIC DNA]</scope>
    <source>
        <strain evidence="6">K</strain>
    </source>
</reference>
<dbReference type="RefSeq" id="XP_068367305.1">
    <property type="nucleotide sequence ID" value="XM_068491167.1"/>
</dbReference>
<dbReference type="Proteomes" id="UP000179807">
    <property type="component" value="Unassembled WGS sequence"/>
</dbReference>
<dbReference type="InterPro" id="IPR011009">
    <property type="entry name" value="Kinase-like_dom_sf"/>
</dbReference>
<dbReference type="GO" id="GO:0004674">
    <property type="term" value="F:protein serine/threonine kinase activity"/>
    <property type="evidence" value="ECO:0007669"/>
    <property type="project" value="InterPro"/>
</dbReference>
<evidence type="ECO:0000256" key="3">
    <source>
        <dbReference type="ARBA" id="ARBA00022777"/>
    </source>
</evidence>
<dbReference type="GO" id="GO:0061709">
    <property type="term" value="P:reticulophagy"/>
    <property type="evidence" value="ECO:0007669"/>
    <property type="project" value="TreeGrafter"/>
</dbReference>
<keyword evidence="7" id="KW-1185">Reference proteome</keyword>
<dbReference type="GO" id="GO:0042594">
    <property type="term" value="P:response to starvation"/>
    <property type="evidence" value="ECO:0007669"/>
    <property type="project" value="TreeGrafter"/>
</dbReference>
<dbReference type="Pfam" id="PF00069">
    <property type="entry name" value="Pkinase"/>
    <property type="match status" value="2"/>
</dbReference>
<evidence type="ECO:0000256" key="2">
    <source>
        <dbReference type="ARBA" id="ARBA00022741"/>
    </source>
</evidence>
<keyword evidence="3" id="KW-0418">Kinase</keyword>
<dbReference type="GO" id="GO:0000422">
    <property type="term" value="P:autophagy of mitochondrion"/>
    <property type="evidence" value="ECO:0007669"/>
    <property type="project" value="TreeGrafter"/>
</dbReference>
<protein>
    <recommendedName>
        <fullName evidence="5">Protein kinase domain-containing protein</fullName>
    </recommendedName>
</protein>
<dbReference type="InterPro" id="IPR008271">
    <property type="entry name" value="Ser/Thr_kinase_AS"/>
</dbReference>
<dbReference type="GO" id="GO:0005776">
    <property type="term" value="C:autophagosome"/>
    <property type="evidence" value="ECO:0007669"/>
    <property type="project" value="TreeGrafter"/>
</dbReference>
<dbReference type="CDD" id="cd14014">
    <property type="entry name" value="STKc_PknB_like"/>
    <property type="match status" value="1"/>
</dbReference>
<evidence type="ECO:0000313" key="6">
    <source>
        <dbReference type="EMBL" id="OHT14169.1"/>
    </source>
</evidence>
<dbReference type="SMART" id="SM00220">
    <property type="entry name" value="S_TKc"/>
    <property type="match status" value="1"/>
</dbReference>
<dbReference type="VEuPathDB" id="TrichDB:TRFO_03238"/>
<dbReference type="EMBL" id="MLAK01000421">
    <property type="protein sequence ID" value="OHT14169.1"/>
    <property type="molecule type" value="Genomic_DNA"/>
</dbReference>
<dbReference type="PROSITE" id="PS50011">
    <property type="entry name" value="PROTEIN_KINASE_DOM"/>
    <property type="match status" value="1"/>
</dbReference>
<gene>
    <name evidence="6" type="ORF">TRFO_03238</name>
</gene>
<keyword evidence="2" id="KW-0547">Nucleotide-binding</keyword>
<feature type="domain" description="Protein kinase" evidence="5">
    <location>
        <begin position="12"/>
        <end position="339"/>
    </location>
</feature>
<dbReference type="GO" id="GO:0034045">
    <property type="term" value="C:phagophore assembly site membrane"/>
    <property type="evidence" value="ECO:0007669"/>
    <property type="project" value="TreeGrafter"/>
</dbReference>
<dbReference type="InterPro" id="IPR000719">
    <property type="entry name" value="Prot_kinase_dom"/>
</dbReference>
<dbReference type="PROSITE" id="PS00108">
    <property type="entry name" value="PROTEIN_KINASE_ST"/>
    <property type="match status" value="1"/>
</dbReference>
<accession>A0A1J4KS98</accession>
<evidence type="ECO:0000313" key="7">
    <source>
        <dbReference type="Proteomes" id="UP000179807"/>
    </source>
</evidence>
<dbReference type="Gene3D" id="1.10.510.10">
    <property type="entry name" value="Transferase(Phosphotransferase) domain 1"/>
    <property type="match status" value="2"/>
</dbReference>
<dbReference type="OrthoDB" id="5962695at2759"/>
<dbReference type="GO" id="GO:0034727">
    <property type="term" value="P:piecemeal microautophagy of the nucleus"/>
    <property type="evidence" value="ECO:0007669"/>
    <property type="project" value="TreeGrafter"/>
</dbReference>
<dbReference type="GO" id="GO:0010506">
    <property type="term" value="P:regulation of autophagy"/>
    <property type="evidence" value="ECO:0007669"/>
    <property type="project" value="InterPro"/>
</dbReference>
<keyword evidence="1" id="KW-0808">Transferase</keyword>
<name>A0A1J4KS98_9EUKA</name>
<proteinExistence type="predicted"/>
<dbReference type="InterPro" id="IPR045269">
    <property type="entry name" value="Atg1-like"/>
</dbReference>
<dbReference type="GeneID" id="94825871"/>
<evidence type="ECO:0000256" key="4">
    <source>
        <dbReference type="ARBA" id="ARBA00022840"/>
    </source>
</evidence>
<dbReference type="GO" id="GO:0005524">
    <property type="term" value="F:ATP binding"/>
    <property type="evidence" value="ECO:0007669"/>
    <property type="project" value="UniProtKB-KW"/>
</dbReference>
<comment type="caution">
    <text evidence="6">The sequence shown here is derived from an EMBL/GenBank/DDBJ whole genome shotgun (WGS) entry which is preliminary data.</text>
</comment>
<dbReference type="AlphaFoldDB" id="A0A1J4KS98"/>
<dbReference type="GO" id="GO:0000045">
    <property type="term" value="P:autophagosome assembly"/>
    <property type="evidence" value="ECO:0007669"/>
    <property type="project" value="TreeGrafter"/>
</dbReference>
<keyword evidence="4" id="KW-0067">ATP-binding</keyword>
<dbReference type="SUPFAM" id="SSF56112">
    <property type="entry name" value="Protein kinase-like (PK-like)"/>
    <property type="match status" value="1"/>
</dbReference>
<dbReference type="PANTHER" id="PTHR24348:SF22">
    <property type="entry name" value="NON-SPECIFIC SERINE_THREONINE PROTEIN KINASE"/>
    <property type="match status" value="1"/>
</dbReference>